<dbReference type="Proteomes" id="UP001337655">
    <property type="component" value="Unassembled WGS sequence"/>
</dbReference>
<keyword evidence="3" id="KW-1185">Reference proteome</keyword>
<reference evidence="2 3" key="1">
    <citation type="submission" date="2023-08" db="EMBL/GenBank/DDBJ databases">
        <title>Black Yeasts Isolated from many extreme environments.</title>
        <authorList>
            <person name="Coleine C."/>
            <person name="Stajich J.E."/>
            <person name="Selbmann L."/>
        </authorList>
    </citation>
    <scope>NUCLEOTIDE SEQUENCE [LARGE SCALE GENOMIC DNA]</scope>
    <source>
        <strain evidence="2 3">CCFEE 5935</strain>
    </source>
</reference>
<protein>
    <submittedName>
        <fullName evidence="2">Uncharacterized protein</fullName>
    </submittedName>
</protein>
<name>A0AAV9PJK3_9PEZI</name>
<dbReference type="AlphaFoldDB" id="A0AAV9PJK3"/>
<evidence type="ECO:0000313" key="2">
    <source>
        <dbReference type="EMBL" id="KAK5172593.1"/>
    </source>
</evidence>
<feature type="compositionally biased region" description="Low complexity" evidence="1">
    <location>
        <begin position="22"/>
        <end position="36"/>
    </location>
</feature>
<sequence>MERNVQHLTLNLSAISNHRVAKPAAPSPKQKPANKTRAAAALARRDRLIARDTAERLRSHEQTAKIPKQQQQSQQHGLPIISKTEKAPESHIGLTRDFQMDPPSGFRRHICPYGIPLTRPLETLWSSRARVAVAMRVLAFHSRGRRGQQ</sequence>
<organism evidence="2 3">
    <name type="scientific">Saxophila tyrrhenica</name>
    <dbReference type="NCBI Taxonomy" id="1690608"/>
    <lineage>
        <taxon>Eukaryota</taxon>
        <taxon>Fungi</taxon>
        <taxon>Dikarya</taxon>
        <taxon>Ascomycota</taxon>
        <taxon>Pezizomycotina</taxon>
        <taxon>Dothideomycetes</taxon>
        <taxon>Dothideomycetidae</taxon>
        <taxon>Mycosphaerellales</taxon>
        <taxon>Extremaceae</taxon>
        <taxon>Saxophila</taxon>
    </lineage>
</organism>
<feature type="region of interest" description="Disordered" evidence="1">
    <location>
        <begin position="57"/>
        <end position="78"/>
    </location>
</feature>
<evidence type="ECO:0000313" key="3">
    <source>
        <dbReference type="Proteomes" id="UP001337655"/>
    </source>
</evidence>
<proteinExistence type="predicted"/>
<comment type="caution">
    <text evidence="2">The sequence shown here is derived from an EMBL/GenBank/DDBJ whole genome shotgun (WGS) entry which is preliminary data.</text>
</comment>
<dbReference type="EMBL" id="JAVRRT010000004">
    <property type="protein sequence ID" value="KAK5172593.1"/>
    <property type="molecule type" value="Genomic_DNA"/>
</dbReference>
<evidence type="ECO:0000256" key="1">
    <source>
        <dbReference type="SAM" id="MobiDB-lite"/>
    </source>
</evidence>
<dbReference type="RefSeq" id="XP_064661311.1">
    <property type="nucleotide sequence ID" value="XM_064799972.1"/>
</dbReference>
<feature type="region of interest" description="Disordered" evidence="1">
    <location>
        <begin position="17"/>
        <end position="36"/>
    </location>
</feature>
<accession>A0AAV9PJK3</accession>
<dbReference type="GeneID" id="89924060"/>
<gene>
    <name evidence="2" type="ORF">LTR77_002713</name>
</gene>